<keyword evidence="1" id="KW-0863">Zinc-finger</keyword>
<dbReference type="Proteomes" id="UP000041254">
    <property type="component" value="Unassembled WGS sequence"/>
</dbReference>
<reference evidence="5 6" key="1">
    <citation type="submission" date="2014-11" db="EMBL/GenBank/DDBJ databases">
        <authorList>
            <person name="Zhu J."/>
            <person name="Qi W."/>
            <person name="Song R."/>
        </authorList>
    </citation>
    <scope>NUCLEOTIDE SEQUENCE [LARGE SCALE GENOMIC DNA]</scope>
</reference>
<evidence type="ECO:0008006" key="7">
    <source>
        <dbReference type="Google" id="ProtNLM"/>
    </source>
</evidence>
<keyword evidence="1" id="KW-0862">Zinc</keyword>
<dbReference type="InterPro" id="IPR001202">
    <property type="entry name" value="WW_dom"/>
</dbReference>
<accession>A0A0G4EKP7</accession>
<dbReference type="AlphaFoldDB" id="A0A0G4EKP7"/>
<name>A0A0G4EKP7_VITBC</name>
<feature type="domain" description="B box-type" evidence="4">
    <location>
        <begin position="410"/>
        <end position="456"/>
    </location>
</feature>
<evidence type="ECO:0000313" key="5">
    <source>
        <dbReference type="EMBL" id="CEL97009.1"/>
    </source>
</evidence>
<feature type="domain" description="B box-type" evidence="4">
    <location>
        <begin position="309"/>
        <end position="351"/>
    </location>
</feature>
<dbReference type="PROSITE" id="PS50119">
    <property type="entry name" value="ZF_BBOX"/>
    <property type="match status" value="2"/>
</dbReference>
<dbReference type="OMA" id="WECEEAN"/>
<dbReference type="InterPro" id="IPR053233">
    <property type="entry name" value="ABRA-related"/>
</dbReference>
<dbReference type="InterPro" id="IPR000315">
    <property type="entry name" value="Znf_B-box"/>
</dbReference>
<feature type="region of interest" description="Disordered" evidence="2">
    <location>
        <begin position="82"/>
        <end position="110"/>
    </location>
</feature>
<dbReference type="CDD" id="cd00201">
    <property type="entry name" value="WW"/>
    <property type="match status" value="1"/>
</dbReference>
<dbReference type="InParanoid" id="A0A0G4EKP7"/>
<dbReference type="OrthoDB" id="6344460at2759"/>
<evidence type="ECO:0000313" key="6">
    <source>
        <dbReference type="Proteomes" id="UP000041254"/>
    </source>
</evidence>
<dbReference type="Gene3D" id="4.10.640.40">
    <property type="entry name" value="Cytoplasmic polyadenylation element-binding protein, ZZ domain"/>
    <property type="match status" value="1"/>
</dbReference>
<dbReference type="VEuPathDB" id="CryptoDB:Vbra_12158"/>
<dbReference type="Gene3D" id="3.30.1470.10">
    <property type="entry name" value="Photosystem I PsaD, reaction center subunit II"/>
    <property type="match status" value="1"/>
</dbReference>
<gene>
    <name evidence="5" type="ORF">Vbra_12158</name>
</gene>
<evidence type="ECO:0000259" key="3">
    <source>
        <dbReference type="PROSITE" id="PS50020"/>
    </source>
</evidence>
<evidence type="ECO:0000259" key="4">
    <source>
        <dbReference type="PROSITE" id="PS50119"/>
    </source>
</evidence>
<feature type="region of interest" description="Disordered" evidence="2">
    <location>
        <begin position="1"/>
        <end position="23"/>
    </location>
</feature>
<sequence>MVFDDTHCLSSNKGKERPFKGEDGAEYLAKPPSDTSLWVHRRINRGGCRLCCMTCTLGASELSREGAGQCFKGAGQESSSMATLSAKLKGKKSGAPSPDPSPTYARGGGPMTLPLDIERDGSLNSELIVRVARLLGIDPVAEPEYLWIAEEAALASLPEGWQEFQDDDKEMAYYHTKTKKIQKVHPVIERFSKMYQKQKAFLQRAYKPQPPPPEDRESDLRSITSFVLERVNKHLPPSTPDVIERLAKICNIDTTTEFYLARALKATFEAYIEKQYDLQTIVSDLRDPLEFLREIRKEQVRHEILKKPESVVVCTECEQRAAVYKCLQCRDFFCQGCFNALHATGKRRLHLTNDVEQLVCSVCDLALATCECVQDGLFFCDRCWNAAHSNTQTQTTQAAGGACKYLKRILNGMVCWECEEANATKLCEDCLDLFCTECFMRLHCTGKRRTHSFLTLDNEGNVFRGGIAVAPEEAQRLIDRARSAADSGPWMAFQDESFETYWFHLANKYSTRVSPYDTRTAALPDAVSTTSPQP</sequence>
<dbReference type="PANTHER" id="PTHR21715:SF0">
    <property type="entry name" value="RH04127P"/>
    <property type="match status" value="1"/>
</dbReference>
<proteinExistence type="predicted"/>
<dbReference type="SUPFAM" id="SSF51045">
    <property type="entry name" value="WW domain"/>
    <property type="match status" value="1"/>
</dbReference>
<protein>
    <recommendedName>
        <fullName evidence="7">B box-type domain-containing protein</fullName>
    </recommendedName>
</protein>
<dbReference type="GO" id="GO:0008270">
    <property type="term" value="F:zinc ion binding"/>
    <property type="evidence" value="ECO:0007669"/>
    <property type="project" value="UniProtKB-KW"/>
</dbReference>
<dbReference type="PROSITE" id="PS50020">
    <property type="entry name" value="WW_DOMAIN_2"/>
    <property type="match status" value="1"/>
</dbReference>
<dbReference type="Pfam" id="PF22586">
    <property type="entry name" value="ANCHR-like_BBOX"/>
    <property type="match status" value="1"/>
</dbReference>
<dbReference type="PANTHER" id="PTHR21715">
    <property type="entry name" value="RH04127P"/>
    <property type="match status" value="1"/>
</dbReference>
<dbReference type="InterPro" id="IPR036020">
    <property type="entry name" value="WW_dom_sf"/>
</dbReference>
<keyword evidence="1" id="KW-0479">Metal-binding</keyword>
<feature type="domain" description="WW" evidence="3">
    <location>
        <begin position="155"/>
        <end position="188"/>
    </location>
</feature>
<keyword evidence="6" id="KW-1185">Reference proteome</keyword>
<evidence type="ECO:0000256" key="1">
    <source>
        <dbReference type="PROSITE-ProRule" id="PRU00024"/>
    </source>
</evidence>
<evidence type="ECO:0000256" key="2">
    <source>
        <dbReference type="SAM" id="MobiDB-lite"/>
    </source>
</evidence>
<dbReference type="EMBL" id="CDMY01000251">
    <property type="protein sequence ID" value="CEL97009.1"/>
    <property type="molecule type" value="Genomic_DNA"/>
</dbReference>
<organism evidence="5 6">
    <name type="scientific">Vitrella brassicaformis (strain CCMP3155)</name>
    <dbReference type="NCBI Taxonomy" id="1169540"/>
    <lineage>
        <taxon>Eukaryota</taxon>
        <taxon>Sar</taxon>
        <taxon>Alveolata</taxon>
        <taxon>Colpodellida</taxon>
        <taxon>Vitrellaceae</taxon>
        <taxon>Vitrella</taxon>
    </lineage>
</organism>
<dbReference type="CDD" id="cd19757">
    <property type="entry name" value="Bbox1"/>
    <property type="match status" value="1"/>
</dbReference>
<dbReference type="InterPro" id="IPR038446">
    <property type="entry name" value="CEBP_ZZ_sf"/>
</dbReference>